<evidence type="ECO:0000256" key="2">
    <source>
        <dbReference type="SAM" id="MobiDB-lite"/>
    </source>
</evidence>
<organism evidence="3 4">
    <name type="scientific">Patellaria atrata CBS 101060</name>
    <dbReference type="NCBI Taxonomy" id="1346257"/>
    <lineage>
        <taxon>Eukaryota</taxon>
        <taxon>Fungi</taxon>
        <taxon>Dikarya</taxon>
        <taxon>Ascomycota</taxon>
        <taxon>Pezizomycotina</taxon>
        <taxon>Dothideomycetes</taxon>
        <taxon>Dothideomycetes incertae sedis</taxon>
        <taxon>Patellariales</taxon>
        <taxon>Patellariaceae</taxon>
        <taxon>Patellaria</taxon>
    </lineage>
</organism>
<feature type="compositionally biased region" description="Polar residues" evidence="2">
    <location>
        <begin position="438"/>
        <end position="448"/>
    </location>
</feature>
<feature type="region of interest" description="Disordered" evidence="2">
    <location>
        <begin position="688"/>
        <end position="752"/>
    </location>
</feature>
<protein>
    <submittedName>
        <fullName evidence="3">Uncharacterized protein</fullName>
    </submittedName>
</protein>
<feature type="compositionally biased region" description="Polar residues" evidence="2">
    <location>
        <begin position="361"/>
        <end position="375"/>
    </location>
</feature>
<dbReference type="EMBL" id="MU006095">
    <property type="protein sequence ID" value="KAF2839297.1"/>
    <property type="molecule type" value="Genomic_DNA"/>
</dbReference>
<sequence length="804" mass="89072">MEQHSAQPRCCCGNEDCPYIVSNGKLLEGLEQDVQTAAQLGQALLLRHESCMAESEKERELMTTSIERLEEEKRDLEIRNARTIEENRSLLDQLEGLNNAVAESDEHIKALEATLHATQLELQRLTVLAARTESLEKQLTDLENEQAQLQNSFVDSVEAERSAIQRWRRAERTIVELQDQIDRIEKEAREDRERHVEVVGRMERRRAVERELETAAGRLKGTAAAKTSGRDKNGSNVVSHFVKDILQDNANLQLGIVELREMLMNSNEMVEKLREQLTLHRPLEDELEGTKTPTLRAEMEKEEKPVRNSEVHFHHHYHVPTALEGTVRNSKTVVPRRVKKRRNIITPGHFTPPLSGRHTPRSSISKLQPPTPSSTAAILSQTSVTIPQPQKRSNRWSVQSNQTAISALSSVPSSPYSNSHRTSSIFDRVFSDRGMESSRPTSPESNDPGSPLFVPIEEQRSTAETPRRSISTPAAFIPLGKSTPFPSTSISDITFGATSNLDPDLAKVETMFDRDVPELNLLPSGHPTIPEENESNIDPLSSPSLLSPGSTTDNDVESLYTPLTHHQETFNHRSMLRRATSHESILSVTGMDIHQHVPTLRSRPSQLLAPGGLYGSPSTSLAESQAVLSNVTALGMSLGGESRDLNRQLLKGMAADQRRPRRVSVDMSSSNKETFGKKVGGWVWGRWGVTPSSSTPSSPVEVSSDRRKSANSLQSDSTKRDGTLHPSSAVSIPGGSRSTVRSNGTKDLQYSSTPNMMKLRAPGVNQSGPIFGFPKEPKTPFKVIVEDIDREALVEGLAEGLTER</sequence>
<feature type="region of interest" description="Disordered" evidence="2">
    <location>
        <begin position="521"/>
        <end position="557"/>
    </location>
</feature>
<feature type="coiled-coil region" evidence="1">
    <location>
        <begin position="52"/>
        <end position="194"/>
    </location>
</feature>
<evidence type="ECO:0000313" key="4">
    <source>
        <dbReference type="Proteomes" id="UP000799429"/>
    </source>
</evidence>
<reference evidence="3" key="1">
    <citation type="journal article" date="2020" name="Stud. Mycol.">
        <title>101 Dothideomycetes genomes: a test case for predicting lifestyles and emergence of pathogens.</title>
        <authorList>
            <person name="Haridas S."/>
            <person name="Albert R."/>
            <person name="Binder M."/>
            <person name="Bloem J."/>
            <person name="Labutti K."/>
            <person name="Salamov A."/>
            <person name="Andreopoulos B."/>
            <person name="Baker S."/>
            <person name="Barry K."/>
            <person name="Bills G."/>
            <person name="Bluhm B."/>
            <person name="Cannon C."/>
            <person name="Castanera R."/>
            <person name="Culley D."/>
            <person name="Daum C."/>
            <person name="Ezra D."/>
            <person name="Gonzalez J."/>
            <person name="Henrissat B."/>
            <person name="Kuo A."/>
            <person name="Liang C."/>
            <person name="Lipzen A."/>
            <person name="Lutzoni F."/>
            <person name="Magnuson J."/>
            <person name="Mondo S."/>
            <person name="Nolan M."/>
            <person name="Ohm R."/>
            <person name="Pangilinan J."/>
            <person name="Park H.-J."/>
            <person name="Ramirez L."/>
            <person name="Alfaro M."/>
            <person name="Sun H."/>
            <person name="Tritt A."/>
            <person name="Yoshinaga Y."/>
            <person name="Zwiers L.-H."/>
            <person name="Turgeon B."/>
            <person name="Goodwin S."/>
            <person name="Spatafora J."/>
            <person name="Crous P."/>
            <person name="Grigoriev I."/>
        </authorList>
    </citation>
    <scope>NUCLEOTIDE SEQUENCE</scope>
    <source>
        <strain evidence="3">CBS 101060</strain>
    </source>
</reference>
<feature type="compositionally biased region" description="Low complexity" evidence="2">
    <location>
        <begin position="539"/>
        <end position="548"/>
    </location>
</feature>
<dbReference type="Proteomes" id="UP000799429">
    <property type="component" value="Unassembled WGS sequence"/>
</dbReference>
<feature type="region of interest" description="Disordered" evidence="2">
    <location>
        <begin position="433"/>
        <end position="483"/>
    </location>
</feature>
<evidence type="ECO:0000313" key="3">
    <source>
        <dbReference type="EMBL" id="KAF2839297.1"/>
    </source>
</evidence>
<feature type="region of interest" description="Disordered" evidence="2">
    <location>
        <begin position="652"/>
        <end position="672"/>
    </location>
</feature>
<comment type="caution">
    <text evidence="3">The sequence shown here is derived from an EMBL/GenBank/DDBJ whole genome shotgun (WGS) entry which is preliminary data.</text>
</comment>
<proteinExistence type="predicted"/>
<evidence type="ECO:0000256" key="1">
    <source>
        <dbReference type="SAM" id="Coils"/>
    </source>
</evidence>
<dbReference type="OrthoDB" id="4088568at2759"/>
<dbReference type="AlphaFoldDB" id="A0A9P4SB05"/>
<gene>
    <name evidence="3" type="ORF">M501DRAFT_1003875</name>
</gene>
<name>A0A9P4SB05_9PEZI</name>
<keyword evidence="4" id="KW-1185">Reference proteome</keyword>
<accession>A0A9P4SB05</accession>
<keyword evidence="1" id="KW-0175">Coiled coil</keyword>
<feature type="compositionally biased region" description="Basic and acidic residues" evidence="2">
    <location>
        <begin position="457"/>
        <end position="467"/>
    </location>
</feature>
<feature type="compositionally biased region" description="Low complexity" evidence="2">
    <location>
        <begin position="688"/>
        <end position="702"/>
    </location>
</feature>
<feature type="compositionally biased region" description="Polar residues" evidence="2">
    <location>
        <begin position="725"/>
        <end position="752"/>
    </location>
</feature>
<feature type="region of interest" description="Disordered" evidence="2">
    <location>
        <begin position="340"/>
        <end position="375"/>
    </location>
</feature>